<feature type="domain" description="Response regulatory" evidence="9">
    <location>
        <begin position="476"/>
        <end position="598"/>
    </location>
</feature>
<dbReference type="Pfam" id="PF00512">
    <property type="entry name" value="HisKA"/>
    <property type="match status" value="1"/>
</dbReference>
<dbReference type="GO" id="GO:0016301">
    <property type="term" value="F:kinase activity"/>
    <property type="evidence" value="ECO:0007669"/>
    <property type="project" value="UniProtKB-KW"/>
</dbReference>
<dbReference type="PROSITE" id="PS50110">
    <property type="entry name" value="RESPONSE_REGULATORY"/>
    <property type="match status" value="1"/>
</dbReference>
<evidence type="ECO:0000259" key="8">
    <source>
        <dbReference type="PROSITE" id="PS50109"/>
    </source>
</evidence>
<feature type="transmembrane region" description="Helical" evidence="7">
    <location>
        <begin position="103"/>
        <end position="123"/>
    </location>
</feature>
<evidence type="ECO:0000256" key="3">
    <source>
        <dbReference type="ARBA" id="ARBA00022553"/>
    </source>
</evidence>
<dbReference type="CDD" id="cd00156">
    <property type="entry name" value="REC"/>
    <property type="match status" value="1"/>
</dbReference>
<dbReference type="Pfam" id="PF02518">
    <property type="entry name" value="HATPase_c"/>
    <property type="match status" value="1"/>
</dbReference>
<sequence length="609" mass="66748">MTAEEKQATDVAMAGVTMTERAVQAAQIRMVAEGSPKNLGSGIAAALIVALAVTLQADAARDLWEAWIWFSLLTIGLVRGIVMSRAIRSDASPEELLVFGPRIVRNGVYCGIVWGSSSWLLLPATPTEMEGFVITAMAMVLMGGAGAQAAYRTLVVTFSFALSLSFVSGLLRFGDDIHTLLALGFVLFAFVAIMFAGNQEGALRKQVVFGMDREQLREQAELERARADAASRAKTAFLAATSHDLRQPMHALVQYFEHLKKINRDPRLDETLLRIDRSIDAMQDLLDSILDLSKIMSGGIQPATREFRVGAVLEGIDAQLRPLAAAKGIQFDVRECAEVVCTDDVLLERILRNLTLNAIRYTSRGQVFVRCRRRGQELELQVWDTGIGIAKEELSRIYDPFYQVANDARDRRKGLGLGLAIVRQLCDLLHHDIRVRSVVGKGTVFVVRVPLSNSSVDELPPEPVPIEAQNYVRAAFVLLIDDDKLSRDATEQTLKSFGCRVVSAKSGVDAVAQLQGQEFAPHILVADYRMEGETGLDAIRMVTQNLREAFGEDFSIPAIVVSGDTSPAELIKVTESGYPMLHKPVAVATLWGALNKELERKIAVESATL</sequence>
<proteinExistence type="predicted"/>
<evidence type="ECO:0000256" key="7">
    <source>
        <dbReference type="SAM" id="Phobius"/>
    </source>
</evidence>
<dbReference type="PANTHER" id="PTHR43047">
    <property type="entry name" value="TWO-COMPONENT HISTIDINE PROTEIN KINASE"/>
    <property type="match status" value="1"/>
</dbReference>
<keyword evidence="7" id="KW-0812">Transmembrane</keyword>
<dbReference type="RefSeq" id="WP_380598793.1">
    <property type="nucleotide sequence ID" value="NZ_JBHSDU010000003.1"/>
</dbReference>
<comment type="caution">
    <text evidence="10">The sequence shown here is derived from an EMBL/GenBank/DDBJ whole genome shotgun (WGS) entry which is preliminary data.</text>
</comment>
<dbReference type="InterPro" id="IPR005467">
    <property type="entry name" value="His_kinase_dom"/>
</dbReference>
<dbReference type="SUPFAM" id="SSF55874">
    <property type="entry name" value="ATPase domain of HSP90 chaperone/DNA topoisomerase II/histidine kinase"/>
    <property type="match status" value="1"/>
</dbReference>
<dbReference type="Gene3D" id="3.30.565.10">
    <property type="entry name" value="Histidine kinase-like ATPase, C-terminal domain"/>
    <property type="match status" value="1"/>
</dbReference>
<evidence type="ECO:0000256" key="4">
    <source>
        <dbReference type="ARBA" id="ARBA00022679"/>
    </source>
</evidence>
<feature type="domain" description="Histidine kinase" evidence="8">
    <location>
        <begin position="240"/>
        <end position="453"/>
    </location>
</feature>
<keyword evidence="4" id="KW-0808">Transferase</keyword>
<dbReference type="Proteomes" id="UP001595904">
    <property type="component" value="Unassembled WGS sequence"/>
</dbReference>
<evidence type="ECO:0000256" key="6">
    <source>
        <dbReference type="PROSITE-ProRule" id="PRU00169"/>
    </source>
</evidence>
<keyword evidence="5 10" id="KW-0418">Kinase</keyword>
<comment type="catalytic activity">
    <reaction evidence="1">
        <text>ATP + protein L-histidine = ADP + protein N-phospho-L-histidine.</text>
        <dbReference type="EC" id="2.7.13.3"/>
    </reaction>
</comment>
<dbReference type="SUPFAM" id="SSF47384">
    <property type="entry name" value="Homodimeric domain of signal transducing histidine kinase"/>
    <property type="match status" value="1"/>
</dbReference>
<feature type="transmembrane region" description="Helical" evidence="7">
    <location>
        <begin position="154"/>
        <end position="171"/>
    </location>
</feature>
<name>A0ABV8SWS0_9GAMM</name>
<protein>
    <recommendedName>
        <fullName evidence="2">histidine kinase</fullName>
        <ecNumber evidence="2">2.7.13.3</ecNumber>
    </recommendedName>
</protein>
<evidence type="ECO:0000313" key="11">
    <source>
        <dbReference type="Proteomes" id="UP001595904"/>
    </source>
</evidence>
<dbReference type="Gene3D" id="1.10.287.130">
    <property type="match status" value="1"/>
</dbReference>
<keyword evidence="11" id="KW-1185">Reference proteome</keyword>
<organism evidence="10 11">
    <name type="scientific">Steroidobacter flavus</name>
    <dbReference type="NCBI Taxonomy" id="1842136"/>
    <lineage>
        <taxon>Bacteria</taxon>
        <taxon>Pseudomonadati</taxon>
        <taxon>Pseudomonadota</taxon>
        <taxon>Gammaproteobacteria</taxon>
        <taxon>Steroidobacterales</taxon>
        <taxon>Steroidobacteraceae</taxon>
        <taxon>Steroidobacter</taxon>
    </lineage>
</organism>
<feature type="transmembrane region" description="Helical" evidence="7">
    <location>
        <begin position="177"/>
        <end position="196"/>
    </location>
</feature>
<dbReference type="SMART" id="SM00388">
    <property type="entry name" value="HisKA"/>
    <property type="match status" value="1"/>
</dbReference>
<reference evidence="11" key="1">
    <citation type="journal article" date="2019" name="Int. J. Syst. Evol. Microbiol.">
        <title>The Global Catalogue of Microorganisms (GCM) 10K type strain sequencing project: providing services to taxonomists for standard genome sequencing and annotation.</title>
        <authorList>
            <consortium name="The Broad Institute Genomics Platform"/>
            <consortium name="The Broad Institute Genome Sequencing Center for Infectious Disease"/>
            <person name="Wu L."/>
            <person name="Ma J."/>
        </authorList>
    </citation>
    <scope>NUCLEOTIDE SEQUENCE [LARGE SCALE GENOMIC DNA]</scope>
    <source>
        <strain evidence="11">CGMCC 1.10759</strain>
    </source>
</reference>
<gene>
    <name evidence="10" type="ORF">ACFPN2_17545</name>
</gene>
<dbReference type="SMART" id="SM00448">
    <property type="entry name" value="REC"/>
    <property type="match status" value="1"/>
</dbReference>
<dbReference type="InterPro" id="IPR004358">
    <property type="entry name" value="Sig_transdc_His_kin-like_C"/>
</dbReference>
<dbReference type="PROSITE" id="PS50109">
    <property type="entry name" value="HIS_KIN"/>
    <property type="match status" value="1"/>
</dbReference>
<keyword evidence="7" id="KW-0472">Membrane</keyword>
<dbReference type="Gene3D" id="3.40.50.2300">
    <property type="match status" value="1"/>
</dbReference>
<keyword evidence="7" id="KW-1133">Transmembrane helix</keyword>
<evidence type="ECO:0000259" key="9">
    <source>
        <dbReference type="PROSITE" id="PS50110"/>
    </source>
</evidence>
<dbReference type="InterPro" id="IPR003661">
    <property type="entry name" value="HisK_dim/P_dom"/>
</dbReference>
<dbReference type="SMART" id="SM00387">
    <property type="entry name" value="HATPase_c"/>
    <property type="match status" value="1"/>
</dbReference>
<feature type="transmembrane region" description="Helical" evidence="7">
    <location>
        <begin position="63"/>
        <end position="82"/>
    </location>
</feature>
<evidence type="ECO:0000313" key="10">
    <source>
        <dbReference type="EMBL" id="MFC4310904.1"/>
    </source>
</evidence>
<evidence type="ECO:0000256" key="5">
    <source>
        <dbReference type="ARBA" id="ARBA00022777"/>
    </source>
</evidence>
<dbReference type="InterPro" id="IPR003594">
    <property type="entry name" value="HATPase_dom"/>
</dbReference>
<dbReference type="InterPro" id="IPR036097">
    <property type="entry name" value="HisK_dim/P_sf"/>
</dbReference>
<dbReference type="InterPro" id="IPR011006">
    <property type="entry name" value="CheY-like_superfamily"/>
</dbReference>
<dbReference type="SUPFAM" id="SSF52172">
    <property type="entry name" value="CheY-like"/>
    <property type="match status" value="1"/>
</dbReference>
<dbReference type="EMBL" id="JBHSDU010000003">
    <property type="protein sequence ID" value="MFC4310904.1"/>
    <property type="molecule type" value="Genomic_DNA"/>
</dbReference>
<keyword evidence="3 6" id="KW-0597">Phosphoprotein</keyword>
<dbReference type="InterPro" id="IPR036890">
    <property type="entry name" value="HATPase_C_sf"/>
</dbReference>
<accession>A0ABV8SWS0</accession>
<dbReference type="PANTHER" id="PTHR43047:SF9">
    <property type="entry name" value="HISTIDINE KINASE"/>
    <property type="match status" value="1"/>
</dbReference>
<feature type="modified residue" description="4-aspartylphosphate" evidence="6">
    <location>
        <position position="527"/>
    </location>
</feature>
<dbReference type="CDD" id="cd00082">
    <property type="entry name" value="HisKA"/>
    <property type="match status" value="1"/>
</dbReference>
<evidence type="ECO:0000256" key="2">
    <source>
        <dbReference type="ARBA" id="ARBA00012438"/>
    </source>
</evidence>
<dbReference type="Pfam" id="PF00072">
    <property type="entry name" value="Response_reg"/>
    <property type="match status" value="1"/>
</dbReference>
<feature type="transmembrane region" description="Helical" evidence="7">
    <location>
        <begin position="39"/>
        <end position="57"/>
    </location>
</feature>
<evidence type="ECO:0000256" key="1">
    <source>
        <dbReference type="ARBA" id="ARBA00000085"/>
    </source>
</evidence>
<dbReference type="PRINTS" id="PR00344">
    <property type="entry name" value="BCTRLSENSOR"/>
</dbReference>
<dbReference type="InterPro" id="IPR001789">
    <property type="entry name" value="Sig_transdc_resp-reg_receiver"/>
</dbReference>
<dbReference type="EC" id="2.7.13.3" evidence="2"/>